<gene>
    <name evidence="16" type="primary">GLR2.7</name>
    <name evidence="16" type="ORF">AXF42_Ash016622</name>
</gene>
<feature type="transmembrane region" description="Helical" evidence="14">
    <location>
        <begin position="873"/>
        <end position="893"/>
    </location>
</feature>
<dbReference type="PANTHER" id="PTHR18966">
    <property type="entry name" value="IONOTROPIC GLUTAMATE RECEPTOR"/>
    <property type="match status" value="1"/>
</dbReference>
<keyword evidence="9 16" id="KW-0675">Receptor</keyword>
<dbReference type="FunFam" id="3.40.190.10:FF:000396">
    <property type="entry name" value="Glutamate receptor"/>
    <property type="match status" value="1"/>
</dbReference>
<dbReference type="Gene3D" id="1.10.287.70">
    <property type="match status" value="1"/>
</dbReference>
<keyword evidence="12" id="KW-0407">Ion channel</keyword>
<dbReference type="EMBL" id="KZ452038">
    <property type="protein sequence ID" value="PKA49433.1"/>
    <property type="molecule type" value="Genomic_DNA"/>
</dbReference>
<dbReference type="CDD" id="cd13686">
    <property type="entry name" value="GluR_Plant"/>
    <property type="match status" value="1"/>
</dbReference>
<evidence type="ECO:0000256" key="1">
    <source>
        <dbReference type="ARBA" id="ARBA00004141"/>
    </source>
</evidence>
<dbReference type="OrthoDB" id="5984008at2759"/>
<proteinExistence type="inferred from homology"/>
<feature type="transmembrane region" description="Helical" evidence="14">
    <location>
        <begin position="694"/>
        <end position="712"/>
    </location>
</feature>
<evidence type="ECO:0000256" key="2">
    <source>
        <dbReference type="ARBA" id="ARBA00008685"/>
    </source>
</evidence>
<keyword evidence="11" id="KW-1071">Ligand-gated ion channel</keyword>
<dbReference type="Gene3D" id="3.40.190.10">
    <property type="entry name" value="Periplasmic binding protein-like II"/>
    <property type="match status" value="3"/>
</dbReference>
<evidence type="ECO:0000256" key="3">
    <source>
        <dbReference type="ARBA" id="ARBA00022448"/>
    </source>
</evidence>
<keyword evidence="4 14" id="KW-0812">Transmembrane</keyword>
<dbReference type="Pfam" id="PF10613">
    <property type="entry name" value="Lig_chan-Glu_bd"/>
    <property type="match status" value="1"/>
</dbReference>
<dbReference type="InterPro" id="IPR001320">
    <property type="entry name" value="Iontro_rcpt_C"/>
</dbReference>
<keyword evidence="17" id="KW-1185">Reference proteome</keyword>
<dbReference type="Pfam" id="PF00060">
    <property type="entry name" value="Lig_chan"/>
    <property type="match status" value="1"/>
</dbReference>
<feature type="disulfide bond" evidence="13">
    <location>
        <begin position="798"/>
        <end position="854"/>
    </location>
</feature>
<keyword evidence="7" id="KW-0406">Ion transport</keyword>
<dbReference type="Gene3D" id="3.40.50.2300">
    <property type="match status" value="3"/>
</dbReference>
<dbReference type="GO" id="GO:0015276">
    <property type="term" value="F:ligand-gated monoatomic ion channel activity"/>
    <property type="evidence" value="ECO:0007669"/>
    <property type="project" value="InterPro"/>
</dbReference>
<comment type="similarity">
    <text evidence="2">Belongs to the glutamate-gated ion channel (TC 1.A.10.1) family.</text>
</comment>
<evidence type="ECO:0000256" key="10">
    <source>
        <dbReference type="ARBA" id="ARBA00023180"/>
    </source>
</evidence>
<dbReference type="SUPFAM" id="SSF53822">
    <property type="entry name" value="Periplasmic binding protein-like I"/>
    <property type="match status" value="1"/>
</dbReference>
<feature type="domain" description="Ionotropic glutamate receptor C-terminal" evidence="15">
    <location>
        <begin position="504"/>
        <end position="850"/>
    </location>
</feature>
<dbReference type="SUPFAM" id="SSF53850">
    <property type="entry name" value="Periplasmic binding protein-like II"/>
    <property type="match status" value="1"/>
</dbReference>
<evidence type="ECO:0000256" key="14">
    <source>
        <dbReference type="SAM" id="Phobius"/>
    </source>
</evidence>
<feature type="transmembrane region" description="Helical" evidence="14">
    <location>
        <begin position="632"/>
        <end position="652"/>
    </location>
</feature>
<evidence type="ECO:0000259" key="15">
    <source>
        <dbReference type="SMART" id="SM00079"/>
    </source>
</evidence>
<dbReference type="InterPro" id="IPR001828">
    <property type="entry name" value="ANF_lig-bd_rcpt"/>
</dbReference>
<evidence type="ECO:0000313" key="16">
    <source>
        <dbReference type="EMBL" id="PKA49433.1"/>
    </source>
</evidence>
<evidence type="ECO:0000256" key="9">
    <source>
        <dbReference type="ARBA" id="ARBA00023170"/>
    </source>
</evidence>
<dbReference type="InterPro" id="IPR028082">
    <property type="entry name" value="Peripla_BP_I"/>
</dbReference>
<dbReference type="GO" id="GO:0016020">
    <property type="term" value="C:membrane"/>
    <property type="evidence" value="ECO:0007669"/>
    <property type="project" value="UniProtKB-SubCell"/>
</dbReference>
<dbReference type="InterPro" id="IPR015683">
    <property type="entry name" value="Ionotropic_Glu_rcpt"/>
</dbReference>
<evidence type="ECO:0000256" key="11">
    <source>
        <dbReference type="ARBA" id="ARBA00023286"/>
    </source>
</evidence>
<sequence length="1013" mass="109657">MAAAKHAIVGPYKFLIKSCYSIEEDEENLLTSLANLLMIILSLILSLLLSTAAQQPPTPPPSTLAPATVNVGVILDLDTSVGLGSLAALSVALSDFYSSRPNSSTRLLLLHRHSPRTDTVGAAAAALDLISNHGSVVILGPQTSTSASFVADLGARARVPVVTFTATSPYVSPALHPFFIRAVPSDADIAPAIAALATAFSWHRLVPIYEDSDYGASLLPNIVDALSAAGDAKLPYRCPISPNASDDRISEELYQLKTLQTRVFVLHASSALASRILSAATAAGMTGQDYAWILTSAVASQLGSIDPSVVHNSLQGAVGVRPYIHARSERVRSFEHRWRAEMMKQSTDFTTDIAASELSPYFYYAYDALFAVAAAVEAAGIRSAPASKSDDQKAELANLGISEIGPTLLKLTRETEFDGIAGRFRLVDGELNVSAFQIVNVNGERGRGVGFWTPSRGLSKNRKADTAAGGYSAERGNLGTVIWAGDSVAPPKGWEMPTGGEKLKIAVPGPPEPGFRSFLSMDLDPETQKVIAGGFVIEIFEAARRRLPYALPLEYVPWVNKDGKGAGDYNTLVKTVLEEKFDGVVGDVTITANRSENADFTLPYTASGISMVVPVHDVRSHRTWLFLKPLSVDLWLVSGIFFIFTGFVVWLLEHRINDEFRGPPSHQFGTVFYFAFSTLVFSHKEKIMSNLSRMVIIIWVFVVLILTSSYTASLTSMLTVRRLEPTVADFQQLILERKPVGFLHHSFVKGLLLKMGFDGSQLFPFKSPQEYRDALNNGTVDAIIDEIPYLRVFLKLYCENFTMGPQIYKTSGFGFVFPKGSSLVPDLSRAILNLTESEEMVDIERRWFGDVASCPDQGSSSISPSSSLDFNSFFGLFLITGVASFLAFVAYFLSFCYRNRRSLAAIGTFPEMTFGEKLNSIARLYDAKDLSSHTFKKSGIGGKDGRRSPAAGALTPPRYGGAAGCESPFSISLGALTPPSLEFMSPSAEIPQSKPALAAVNGEAEVQMVAPRI</sequence>
<evidence type="ECO:0000256" key="4">
    <source>
        <dbReference type="ARBA" id="ARBA00022692"/>
    </source>
</evidence>
<evidence type="ECO:0000256" key="8">
    <source>
        <dbReference type="ARBA" id="ARBA00023136"/>
    </source>
</evidence>
<keyword evidence="6 14" id="KW-1133">Transmembrane helix</keyword>
<reference evidence="16 17" key="1">
    <citation type="journal article" date="2017" name="Nature">
        <title>The Apostasia genome and the evolution of orchids.</title>
        <authorList>
            <person name="Zhang G.Q."/>
            <person name="Liu K.W."/>
            <person name="Li Z."/>
            <person name="Lohaus R."/>
            <person name="Hsiao Y.Y."/>
            <person name="Niu S.C."/>
            <person name="Wang J.Y."/>
            <person name="Lin Y.C."/>
            <person name="Xu Q."/>
            <person name="Chen L.J."/>
            <person name="Yoshida K."/>
            <person name="Fujiwara S."/>
            <person name="Wang Z.W."/>
            <person name="Zhang Y.Q."/>
            <person name="Mitsuda N."/>
            <person name="Wang M."/>
            <person name="Liu G.H."/>
            <person name="Pecoraro L."/>
            <person name="Huang H.X."/>
            <person name="Xiao X.J."/>
            <person name="Lin M."/>
            <person name="Wu X.Y."/>
            <person name="Wu W.L."/>
            <person name="Chen Y.Y."/>
            <person name="Chang S.B."/>
            <person name="Sakamoto S."/>
            <person name="Ohme-Takagi M."/>
            <person name="Yagi M."/>
            <person name="Zeng S.J."/>
            <person name="Shen C.Y."/>
            <person name="Yeh C.M."/>
            <person name="Luo Y.B."/>
            <person name="Tsai W.C."/>
            <person name="Van de Peer Y."/>
            <person name="Liu Z.J."/>
        </authorList>
    </citation>
    <scope>NUCLEOTIDE SEQUENCE [LARGE SCALE GENOMIC DNA]</scope>
    <source>
        <strain evidence="17">cv. Shenzhen</strain>
        <tissue evidence="16">Stem</tissue>
    </source>
</reference>
<organism evidence="16 17">
    <name type="scientific">Apostasia shenzhenica</name>
    <dbReference type="NCBI Taxonomy" id="1088818"/>
    <lineage>
        <taxon>Eukaryota</taxon>
        <taxon>Viridiplantae</taxon>
        <taxon>Streptophyta</taxon>
        <taxon>Embryophyta</taxon>
        <taxon>Tracheophyta</taxon>
        <taxon>Spermatophyta</taxon>
        <taxon>Magnoliopsida</taxon>
        <taxon>Liliopsida</taxon>
        <taxon>Asparagales</taxon>
        <taxon>Orchidaceae</taxon>
        <taxon>Apostasioideae</taxon>
        <taxon>Apostasia</taxon>
    </lineage>
</organism>
<accession>A0A2I0A1L5</accession>
<dbReference type="InterPro" id="IPR017103">
    <property type="entry name" value="Iontropic_Glu_rcpt_pln"/>
</dbReference>
<dbReference type="PIRSF" id="PIRSF037090">
    <property type="entry name" value="Iontro_Glu-like_rcpt_pln"/>
    <property type="match status" value="1"/>
</dbReference>
<dbReference type="Proteomes" id="UP000236161">
    <property type="component" value="Unassembled WGS sequence"/>
</dbReference>
<evidence type="ECO:0000313" key="17">
    <source>
        <dbReference type="Proteomes" id="UP000236161"/>
    </source>
</evidence>
<dbReference type="FunFam" id="1.10.287.70:FF:000037">
    <property type="entry name" value="Glutamate receptor"/>
    <property type="match status" value="1"/>
</dbReference>
<evidence type="ECO:0000256" key="7">
    <source>
        <dbReference type="ARBA" id="ARBA00023065"/>
    </source>
</evidence>
<dbReference type="SMART" id="SM00079">
    <property type="entry name" value="PBPe"/>
    <property type="match status" value="1"/>
</dbReference>
<dbReference type="Pfam" id="PF01094">
    <property type="entry name" value="ANF_receptor"/>
    <property type="match status" value="1"/>
</dbReference>
<keyword evidence="5" id="KW-0732">Signal</keyword>
<dbReference type="FunFam" id="3.40.50.2300:FF:000188">
    <property type="entry name" value="Glutamate receptor"/>
    <property type="match status" value="1"/>
</dbReference>
<keyword evidence="10" id="KW-0325">Glycoprotein</keyword>
<keyword evidence="8 14" id="KW-0472">Membrane</keyword>
<evidence type="ECO:0000256" key="6">
    <source>
        <dbReference type="ARBA" id="ARBA00022989"/>
    </source>
</evidence>
<dbReference type="AlphaFoldDB" id="A0A2I0A1L5"/>
<comment type="subcellular location">
    <subcellularLocation>
        <location evidence="1">Membrane</location>
        <topology evidence="1">Multi-pass membrane protein</topology>
    </subcellularLocation>
</comment>
<evidence type="ECO:0000256" key="12">
    <source>
        <dbReference type="ARBA" id="ARBA00023303"/>
    </source>
</evidence>
<name>A0A2I0A1L5_9ASPA</name>
<evidence type="ECO:0000256" key="5">
    <source>
        <dbReference type="ARBA" id="ARBA00022729"/>
    </source>
</evidence>
<keyword evidence="3" id="KW-0813">Transport</keyword>
<evidence type="ECO:0000256" key="13">
    <source>
        <dbReference type="PIRSR" id="PIRSR037090-50"/>
    </source>
</evidence>
<dbReference type="STRING" id="1088818.A0A2I0A1L5"/>
<dbReference type="InterPro" id="IPR019594">
    <property type="entry name" value="Glu/Gly-bd"/>
</dbReference>
<keyword evidence="13" id="KW-1015">Disulfide bond</keyword>
<protein>
    <submittedName>
        <fullName evidence="16">Glutamate receptor 2.7</fullName>
    </submittedName>
</protein>